<keyword evidence="2" id="KW-1185">Reference proteome</keyword>
<gene>
    <name evidence="1" type="ORF">AB0L16_32580</name>
</gene>
<evidence type="ECO:0000313" key="1">
    <source>
        <dbReference type="EMBL" id="MEV5511100.1"/>
    </source>
</evidence>
<sequence length="195" mass="21783">MIQKFNAFTVIPKYRRSQTAFDVHVDGVRAPVARARKDSSFGSLSRYTVHSEPQLEFEGFVTPFKATIPGSGEVGSVDHRVPILGKTQWIFAQKNMPELRGVPSGINSTVRHTFPISIVGDNSLLDAVFSFRLHFRAPESDGFELTRLAGARARFRVKVHDDRVSRLLILCSVVHFARYATADPVEYAVSLTSFD</sequence>
<reference evidence="1 2" key="1">
    <citation type="submission" date="2024-06" db="EMBL/GenBank/DDBJ databases">
        <title>The Natural Products Discovery Center: Release of the First 8490 Sequenced Strains for Exploring Actinobacteria Biosynthetic Diversity.</title>
        <authorList>
            <person name="Kalkreuter E."/>
            <person name="Kautsar S.A."/>
            <person name="Yang D."/>
            <person name="Bader C.D."/>
            <person name="Teijaro C.N."/>
            <person name="Fluegel L."/>
            <person name="Davis C.M."/>
            <person name="Simpson J.R."/>
            <person name="Lauterbach L."/>
            <person name="Steele A.D."/>
            <person name="Gui C."/>
            <person name="Meng S."/>
            <person name="Li G."/>
            <person name="Viehrig K."/>
            <person name="Ye F."/>
            <person name="Su P."/>
            <person name="Kiefer A.F."/>
            <person name="Nichols A."/>
            <person name="Cepeda A.J."/>
            <person name="Yan W."/>
            <person name="Fan B."/>
            <person name="Jiang Y."/>
            <person name="Adhikari A."/>
            <person name="Zheng C.-J."/>
            <person name="Schuster L."/>
            <person name="Cowan T.M."/>
            <person name="Smanski M.J."/>
            <person name="Chevrette M.G."/>
            <person name="De Carvalho L.P.S."/>
            <person name="Shen B."/>
        </authorList>
    </citation>
    <scope>NUCLEOTIDE SEQUENCE [LARGE SCALE GENOMIC DNA]</scope>
    <source>
        <strain evidence="1 2">NPDC052347</strain>
    </source>
</reference>
<protein>
    <submittedName>
        <fullName evidence="1">Uncharacterized protein</fullName>
    </submittedName>
</protein>
<name>A0ABV3K7H7_STRON</name>
<evidence type="ECO:0000313" key="2">
    <source>
        <dbReference type="Proteomes" id="UP001552594"/>
    </source>
</evidence>
<dbReference type="RefSeq" id="WP_153068696.1">
    <property type="nucleotide sequence ID" value="NZ_JBFAUK010000050.1"/>
</dbReference>
<comment type="caution">
    <text evidence="1">The sequence shown here is derived from an EMBL/GenBank/DDBJ whole genome shotgun (WGS) entry which is preliminary data.</text>
</comment>
<dbReference type="EMBL" id="JBFAUK010000050">
    <property type="protein sequence ID" value="MEV5511100.1"/>
    <property type="molecule type" value="Genomic_DNA"/>
</dbReference>
<accession>A0ABV3K7H7</accession>
<proteinExistence type="predicted"/>
<dbReference type="Proteomes" id="UP001552594">
    <property type="component" value="Unassembled WGS sequence"/>
</dbReference>
<organism evidence="1 2">
    <name type="scientific">Streptomyces orinoci</name>
    <name type="common">Streptoverticillium orinoci</name>
    <dbReference type="NCBI Taxonomy" id="67339"/>
    <lineage>
        <taxon>Bacteria</taxon>
        <taxon>Bacillati</taxon>
        <taxon>Actinomycetota</taxon>
        <taxon>Actinomycetes</taxon>
        <taxon>Kitasatosporales</taxon>
        <taxon>Streptomycetaceae</taxon>
        <taxon>Streptomyces</taxon>
    </lineage>
</organism>